<dbReference type="PANTHER" id="PTHR11412:SF171">
    <property type="entry name" value="PREGNANCY ZONE PROTEIN-LIKE PROTEIN"/>
    <property type="match status" value="1"/>
</dbReference>
<proteinExistence type="predicted"/>
<dbReference type="Pfam" id="PF07703">
    <property type="entry name" value="A2M_BRD"/>
    <property type="match status" value="1"/>
</dbReference>
<dbReference type="EMBL" id="VXIV02002437">
    <property type="protein sequence ID" value="KAF6025637.1"/>
    <property type="molecule type" value="Genomic_DNA"/>
</dbReference>
<gene>
    <name evidence="6" type="ORF">EB796_015888</name>
</gene>
<name>A0A7J7JHU5_BUGNE</name>
<dbReference type="GO" id="GO:0004866">
    <property type="term" value="F:endopeptidase inhibitor activity"/>
    <property type="evidence" value="ECO:0007669"/>
    <property type="project" value="InterPro"/>
</dbReference>
<dbReference type="InterPro" id="IPR013783">
    <property type="entry name" value="Ig-like_fold"/>
</dbReference>
<evidence type="ECO:0000313" key="6">
    <source>
        <dbReference type="EMBL" id="KAF6025637.1"/>
    </source>
</evidence>
<keyword evidence="7" id="KW-1185">Reference proteome</keyword>
<evidence type="ECO:0000259" key="5">
    <source>
        <dbReference type="SMART" id="SM01359"/>
    </source>
</evidence>
<dbReference type="InterPro" id="IPR050473">
    <property type="entry name" value="A2M/Complement_sys"/>
</dbReference>
<evidence type="ECO:0000256" key="3">
    <source>
        <dbReference type="SAM" id="MobiDB-lite"/>
    </source>
</evidence>
<evidence type="ECO:0000256" key="1">
    <source>
        <dbReference type="ARBA" id="ARBA00022729"/>
    </source>
</evidence>
<dbReference type="PANTHER" id="PTHR11412">
    <property type="entry name" value="MACROGLOBULIN / COMPLEMENT"/>
    <property type="match status" value="1"/>
</dbReference>
<dbReference type="InterPro" id="IPR011625">
    <property type="entry name" value="A2M_N_BRD"/>
</dbReference>
<dbReference type="Pfam" id="PF01835">
    <property type="entry name" value="MG2"/>
    <property type="match status" value="1"/>
</dbReference>
<dbReference type="Gene3D" id="2.60.40.1940">
    <property type="match status" value="1"/>
</dbReference>
<accession>A0A7J7JHU5</accession>
<feature type="compositionally biased region" description="Polar residues" evidence="3">
    <location>
        <begin position="466"/>
        <end position="482"/>
    </location>
</feature>
<dbReference type="Gene3D" id="2.60.40.1930">
    <property type="match status" value="2"/>
</dbReference>
<evidence type="ECO:0000256" key="2">
    <source>
        <dbReference type="ARBA" id="ARBA00023180"/>
    </source>
</evidence>
<comment type="caution">
    <text evidence="6">The sequence shown here is derived from an EMBL/GenBank/DDBJ whole genome shotgun (WGS) entry which is preliminary data.</text>
</comment>
<protein>
    <submittedName>
        <fullName evidence="6">A2ML1</fullName>
    </submittedName>
</protein>
<dbReference type="FunFam" id="2.60.40.1930:FF:000001">
    <property type="entry name" value="CD109 isoform 3"/>
    <property type="match status" value="1"/>
</dbReference>
<dbReference type="Pfam" id="PF17789">
    <property type="entry name" value="MG4"/>
    <property type="match status" value="1"/>
</dbReference>
<dbReference type="AlphaFoldDB" id="A0A7J7JHU5"/>
<dbReference type="Gene3D" id="6.20.50.160">
    <property type="match status" value="1"/>
</dbReference>
<dbReference type="OrthoDB" id="9998011at2759"/>
<sequence>MVALALFVLCCLYTPALPIARNPGYLITVPNRWIDNRPETVCINLYNATEPILVNVTVSPKSSYAYRQYHHAPVVNQEILVHQSVVITSHEQVKCISLTVPEFPRRKYPRQLRIDAVGVSLYGNSTELHFHDSTLVEYFKKHSYGSIEYLSFVQTDKSVYSPGDLVRIRILTIDTLLKPSLDMIESVTIKTPSRVVVERWANLTLTKGLLQLEFQLNEEPELGNYRISMVRSSTMVDEYFEVKEYVLPKYEVTLTTPSKYLTLQTEAVTAKLCARYTYGQPVRGIAEATVCLMKPDYYHRGYYYYDSTPKVINCVLLENQLNDGCYQINVSRTDVGYHRHYYKHNYYSLSVRITGRVKEQGTGAYIEASKTTLSFRRENIKLQLHGADKFKLGIPYYAKLTAKRLDGSPVENVLVDITINNLLGKTFTTNRDGEINFGVTPQLNGNSGNFRLEASGSTKSKISSSFDTPISGTSLSPQQRYSPSGSFIQIQPLDRTLPCGSVAAFHIQYASNITLVTLLHYQVVGLTDIVQSGSVPITLSNSSEYTRNVDNGWSCYYRCLVTNREEINSTLGVNHTTIQRPLELNTQQVLELNVTVTPEMSSKAKLVVYYIRPDGEVVADETDFKVEPCTNNEAEMKFSKAEARPGESIDIKFKASPDSLCSYGIVDKSVFLEGGDNQLSLSAALKRVRNIGLSEWTGLVIKLL</sequence>
<feature type="chain" id="PRO_5029692008" evidence="4">
    <location>
        <begin position="19"/>
        <end position="704"/>
    </location>
</feature>
<dbReference type="InterPro" id="IPR040839">
    <property type="entry name" value="MG4"/>
</dbReference>
<evidence type="ECO:0000256" key="4">
    <source>
        <dbReference type="SAM" id="SignalP"/>
    </source>
</evidence>
<feature type="domain" description="Alpha-2-macroglobulin bait region" evidence="5">
    <location>
        <begin position="488"/>
        <end position="673"/>
    </location>
</feature>
<feature type="region of interest" description="Disordered" evidence="3">
    <location>
        <begin position="459"/>
        <end position="482"/>
    </location>
</feature>
<dbReference type="SMART" id="SM01359">
    <property type="entry name" value="A2M_N_2"/>
    <property type="match status" value="1"/>
</dbReference>
<reference evidence="6" key="1">
    <citation type="submission" date="2020-06" db="EMBL/GenBank/DDBJ databases">
        <title>Draft genome of Bugula neritina, a colonial animal packing powerful symbionts and potential medicines.</title>
        <authorList>
            <person name="Rayko M."/>
        </authorList>
    </citation>
    <scope>NUCLEOTIDE SEQUENCE [LARGE SCALE GENOMIC DNA]</scope>
    <source>
        <strain evidence="6">Kwan_BN1</strain>
    </source>
</reference>
<dbReference type="InterPro" id="IPR041555">
    <property type="entry name" value="MG3"/>
</dbReference>
<keyword evidence="1 4" id="KW-0732">Signal</keyword>
<evidence type="ECO:0000313" key="7">
    <source>
        <dbReference type="Proteomes" id="UP000593567"/>
    </source>
</evidence>
<dbReference type="Gene3D" id="2.60.40.10">
    <property type="entry name" value="Immunoglobulins"/>
    <property type="match status" value="1"/>
</dbReference>
<dbReference type="InterPro" id="IPR002890">
    <property type="entry name" value="MG2"/>
</dbReference>
<keyword evidence="2" id="KW-0325">Glycoprotein</keyword>
<dbReference type="Pfam" id="PF17791">
    <property type="entry name" value="MG3"/>
    <property type="match status" value="1"/>
</dbReference>
<dbReference type="Proteomes" id="UP000593567">
    <property type="component" value="Unassembled WGS sequence"/>
</dbReference>
<feature type="signal peptide" evidence="4">
    <location>
        <begin position="1"/>
        <end position="18"/>
    </location>
</feature>
<organism evidence="6 7">
    <name type="scientific">Bugula neritina</name>
    <name type="common">Brown bryozoan</name>
    <name type="synonym">Sertularia neritina</name>
    <dbReference type="NCBI Taxonomy" id="10212"/>
    <lineage>
        <taxon>Eukaryota</taxon>
        <taxon>Metazoa</taxon>
        <taxon>Spiralia</taxon>
        <taxon>Lophotrochozoa</taxon>
        <taxon>Bryozoa</taxon>
        <taxon>Gymnolaemata</taxon>
        <taxon>Cheilostomatida</taxon>
        <taxon>Flustrina</taxon>
        <taxon>Buguloidea</taxon>
        <taxon>Bugulidae</taxon>
        <taxon>Bugula</taxon>
    </lineage>
</organism>